<evidence type="ECO:0000259" key="4">
    <source>
        <dbReference type="PROSITE" id="PS01124"/>
    </source>
</evidence>
<dbReference type="InterPro" id="IPR018062">
    <property type="entry name" value="HTH_AraC-typ_CS"/>
</dbReference>
<dbReference type="SMART" id="SM00342">
    <property type="entry name" value="HTH_ARAC"/>
    <property type="match status" value="1"/>
</dbReference>
<reference evidence="5 6" key="1">
    <citation type="submission" date="2019-04" db="EMBL/GenBank/DDBJ databases">
        <authorList>
            <person name="Hwang J.C."/>
        </authorList>
    </citation>
    <scope>NUCLEOTIDE SEQUENCE [LARGE SCALE GENOMIC DNA]</scope>
    <source>
        <strain evidence="5 6">IMCC35001</strain>
    </source>
</reference>
<dbReference type="EMBL" id="SWCI01000005">
    <property type="protein sequence ID" value="TKB48844.1"/>
    <property type="molecule type" value="Genomic_DNA"/>
</dbReference>
<dbReference type="SUPFAM" id="SSF46689">
    <property type="entry name" value="Homeodomain-like"/>
    <property type="match status" value="1"/>
</dbReference>
<dbReference type="Pfam" id="PF12833">
    <property type="entry name" value="HTH_18"/>
    <property type="match status" value="1"/>
</dbReference>
<keyword evidence="3" id="KW-0804">Transcription</keyword>
<dbReference type="Proteomes" id="UP000305674">
    <property type="component" value="Unassembled WGS sequence"/>
</dbReference>
<dbReference type="PROSITE" id="PS00041">
    <property type="entry name" value="HTH_ARAC_FAMILY_1"/>
    <property type="match status" value="1"/>
</dbReference>
<dbReference type="InterPro" id="IPR018060">
    <property type="entry name" value="HTH_AraC"/>
</dbReference>
<dbReference type="OrthoDB" id="6816069at2"/>
<keyword evidence="6" id="KW-1185">Reference proteome</keyword>
<dbReference type="PANTHER" id="PTHR47894:SF1">
    <property type="entry name" value="HTH-TYPE TRANSCRIPTIONAL REGULATOR VQSM"/>
    <property type="match status" value="1"/>
</dbReference>
<dbReference type="GO" id="GO:0000976">
    <property type="term" value="F:transcription cis-regulatory region binding"/>
    <property type="evidence" value="ECO:0007669"/>
    <property type="project" value="TreeGrafter"/>
</dbReference>
<dbReference type="PROSITE" id="PS01124">
    <property type="entry name" value="HTH_ARAC_FAMILY_2"/>
    <property type="match status" value="1"/>
</dbReference>
<protein>
    <submittedName>
        <fullName evidence="5">AraC family transcriptional regulator</fullName>
    </submittedName>
</protein>
<organism evidence="5 6">
    <name type="scientific">Ferrimonas sediminicola</name>
    <dbReference type="NCBI Taxonomy" id="2569538"/>
    <lineage>
        <taxon>Bacteria</taxon>
        <taxon>Pseudomonadati</taxon>
        <taxon>Pseudomonadota</taxon>
        <taxon>Gammaproteobacteria</taxon>
        <taxon>Alteromonadales</taxon>
        <taxon>Ferrimonadaceae</taxon>
        <taxon>Ferrimonas</taxon>
    </lineage>
</organism>
<sequence>MAQGESPQGRRADTIDAALVLAALEGALAKGIEVEPLLAEVGSSRRQLLMGEGISPARFSSLLRSLWTLLDDESSGFASRPLRGGCFRMMCHATIGCFNLRRALIRVGDFFRLLSDEYQWSLEEQGEQASLVLGGEQGSDRAFLLLSLCVILHRWSAWMIDTPLTLTRVDLPFAEERFDLPLAPLLQTQIEFEAAVTRLVFPRVMLQKPIKQSSETLGPFLADSPERLLTLYRPDDSQAFQVRRYLEGHPQLESLSQEQVAAQFNISVATLGRRLKREGHQFHKLKDRVRRAQAIKLLLGSDQAISDIALALGYSEPSVFYRRFRRWAGMTPAEFRERHG</sequence>
<dbReference type="InterPro" id="IPR032687">
    <property type="entry name" value="AraC-type_N"/>
</dbReference>
<gene>
    <name evidence="5" type="ORF">FCL40_09375</name>
</gene>
<evidence type="ECO:0000256" key="2">
    <source>
        <dbReference type="ARBA" id="ARBA00023125"/>
    </source>
</evidence>
<proteinExistence type="predicted"/>
<dbReference type="GO" id="GO:0005829">
    <property type="term" value="C:cytosol"/>
    <property type="evidence" value="ECO:0007669"/>
    <property type="project" value="TreeGrafter"/>
</dbReference>
<accession>A0A4V5NXJ7</accession>
<feature type="domain" description="HTH araC/xylS-type" evidence="4">
    <location>
        <begin position="240"/>
        <end position="338"/>
    </location>
</feature>
<evidence type="ECO:0000256" key="1">
    <source>
        <dbReference type="ARBA" id="ARBA00023015"/>
    </source>
</evidence>
<dbReference type="Pfam" id="PF12625">
    <property type="entry name" value="Arabinose_bd"/>
    <property type="match status" value="1"/>
</dbReference>
<dbReference type="AlphaFoldDB" id="A0A4V5NXJ7"/>
<evidence type="ECO:0000313" key="6">
    <source>
        <dbReference type="Proteomes" id="UP000305674"/>
    </source>
</evidence>
<dbReference type="InterPro" id="IPR020449">
    <property type="entry name" value="Tscrpt_reg_AraC-type_HTH"/>
</dbReference>
<dbReference type="PANTHER" id="PTHR47894">
    <property type="entry name" value="HTH-TYPE TRANSCRIPTIONAL REGULATOR GADX"/>
    <property type="match status" value="1"/>
</dbReference>
<evidence type="ECO:0000313" key="5">
    <source>
        <dbReference type="EMBL" id="TKB48844.1"/>
    </source>
</evidence>
<dbReference type="GO" id="GO:0003700">
    <property type="term" value="F:DNA-binding transcription factor activity"/>
    <property type="evidence" value="ECO:0007669"/>
    <property type="project" value="InterPro"/>
</dbReference>
<dbReference type="Gene3D" id="1.10.10.60">
    <property type="entry name" value="Homeodomain-like"/>
    <property type="match status" value="1"/>
</dbReference>
<comment type="caution">
    <text evidence="5">The sequence shown here is derived from an EMBL/GenBank/DDBJ whole genome shotgun (WGS) entry which is preliminary data.</text>
</comment>
<evidence type="ECO:0000256" key="3">
    <source>
        <dbReference type="ARBA" id="ARBA00023163"/>
    </source>
</evidence>
<keyword evidence="2" id="KW-0238">DNA-binding</keyword>
<dbReference type="InterPro" id="IPR009057">
    <property type="entry name" value="Homeodomain-like_sf"/>
</dbReference>
<name>A0A4V5NXJ7_9GAMM</name>
<keyword evidence="1" id="KW-0805">Transcription regulation</keyword>
<dbReference type="RefSeq" id="WP_136853038.1">
    <property type="nucleotide sequence ID" value="NZ_SWCI01000005.1"/>
</dbReference>
<dbReference type="PRINTS" id="PR00032">
    <property type="entry name" value="HTHARAC"/>
</dbReference>